<evidence type="ECO:0000259" key="6">
    <source>
        <dbReference type="PROSITE" id="PS51898"/>
    </source>
</evidence>
<dbReference type="InterPro" id="IPR002104">
    <property type="entry name" value="Integrase_catalytic"/>
</dbReference>
<dbReference type="STRING" id="1343740.M271_23520"/>
<dbReference type="CDD" id="cd01189">
    <property type="entry name" value="INT_ICEBs1_C_like"/>
    <property type="match status" value="1"/>
</dbReference>
<organism evidence="8 9">
    <name type="scientific">Streptomyces rapamycinicus (strain ATCC 29253 / DSM 41530 / NRRL 5491 / AYB-994)</name>
    <name type="common">Streptomyces hygroscopicus (strain ATCC 29253)</name>
    <dbReference type="NCBI Taxonomy" id="1343740"/>
    <lineage>
        <taxon>Bacteria</taxon>
        <taxon>Bacillati</taxon>
        <taxon>Actinomycetota</taxon>
        <taxon>Actinomycetes</taxon>
        <taxon>Kitasatosporales</taxon>
        <taxon>Streptomycetaceae</taxon>
        <taxon>Streptomyces</taxon>
        <taxon>Streptomyces violaceusniger group</taxon>
    </lineage>
</organism>
<dbReference type="Gene3D" id="1.10.150.130">
    <property type="match status" value="1"/>
</dbReference>
<dbReference type="KEGG" id="src:M271_23520"/>
<dbReference type="PANTHER" id="PTHR30629:SF2">
    <property type="entry name" value="PROPHAGE INTEGRASE INTS-RELATED"/>
    <property type="match status" value="1"/>
</dbReference>
<dbReference type="eggNOG" id="COG0582">
    <property type="taxonomic scope" value="Bacteria"/>
</dbReference>
<dbReference type="InterPro" id="IPR050808">
    <property type="entry name" value="Phage_Integrase"/>
</dbReference>
<evidence type="ECO:0000313" key="8">
    <source>
        <dbReference type="EMBL" id="RLV80710.1"/>
    </source>
</evidence>
<sequence length="404" mass="45909">MPSQRKRNPNGAGTITKRKDGRYHGRAYVITASGIRKRKSVYGETWEEVHRKLIDLQSQDQKGVPLPDTDSTVGEYLAYWLAEEVAPNRRPKTYQGYESVVRVHLVPGLGSRKLRDLRAQEVRVWLNRVREECQCCKNGWDKERAKPQCCAARRCCERKLSARMVQSIHAVLRNALEHAVREELIMRNVAKLVKTPAPSYRTGKGLSPAQAKLVLKELREHRLHALYVLALLLGMRRGELLGLRWSAVDLERGTLTVLTNLQRVGGELRLVLPKTRSSERTIPLPPLAVSALRAHQERQAQERAAAGMAWQENGLVFPSRIGTPYEPDNLRRSWDPVRKRLGLDLRFHDLRHTCITLLLDLGVPVHVVQQIAGHSDHGVTMQVYAHASLDEQRKALGRLEDRLA</sequence>
<dbReference type="PROSITE" id="PS51898">
    <property type="entry name" value="TYR_RECOMBINASE"/>
    <property type="match status" value="1"/>
</dbReference>
<keyword evidence="4" id="KW-0233">DNA recombination</keyword>
<dbReference type="InterPro" id="IPR044068">
    <property type="entry name" value="CB"/>
</dbReference>
<name>A0A0A0NGU9_STRRN</name>
<comment type="caution">
    <text evidence="8">The sequence shown here is derived from an EMBL/GenBank/DDBJ whole genome shotgun (WGS) entry which is preliminary data.</text>
</comment>
<evidence type="ECO:0000256" key="5">
    <source>
        <dbReference type="PROSITE-ProRule" id="PRU01248"/>
    </source>
</evidence>
<dbReference type="Pfam" id="PF00589">
    <property type="entry name" value="Phage_integrase"/>
    <property type="match status" value="1"/>
</dbReference>
<dbReference type="Proteomes" id="UP000281594">
    <property type="component" value="Unassembled WGS sequence"/>
</dbReference>
<dbReference type="Pfam" id="PF14659">
    <property type="entry name" value="Phage_int_SAM_3"/>
    <property type="match status" value="1"/>
</dbReference>
<dbReference type="InterPro" id="IPR010998">
    <property type="entry name" value="Integrase_recombinase_N"/>
</dbReference>
<keyword evidence="2" id="KW-0229">DNA integration</keyword>
<evidence type="ECO:0000256" key="1">
    <source>
        <dbReference type="ARBA" id="ARBA00008857"/>
    </source>
</evidence>
<dbReference type="PROSITE" id="PS51900">
    <property type="entry name" value="CB"/>
    <property type="match status" value="1"/>
</dbReference>
<feature type="domain" description="Core-binding (CB)" evidence="7">
    <location>
        <begin position="67"/>
        <end position="180"/>
    </location>
</feature>
<reference evidence="8 9" key="1">
    <citation type="journal article" date="2018" name="J. Biol. Chem.">
        <title>Discovery of the actinoplanic acid pathway in Streptomyces rapamycinicus reveals a genetically conserved synergism with rapamycin.</title>
        <authorList>
            <person name="Mrak P."/>
            <person name="Krastel P."/>
            <person name="Pivk Lukancic P."/>
            <person name="Tao J."/>
            <person name="Pistorius D."/>
            <person name="Moore C.M."/>
        </authorList>
    </citation>
    <scope>NUCLEOTIDE SEQUENCE [LARGE SCALE GENOMIC DNA]</scope>
    <source>
        <strain evidence="8 9">NRRL 5491</strain>
    </source>
</reference>
<dbReference type="HOGENOM" id="CLU_027562_17_1_11"/>
<keyword evidence="3 5" id="KW-0238">DNA-binding</keyword>
<evidence type="ECO:0000256" key="3">
    <source>
        <dbReference type="ARBA" id="ARBA00023125"/>
    </source>
</evidence>
<dbReference type="GO" id="GO:0015074">
    <property type="term" value="P:DNA integration"/>
    <property type="evidence" value="ECO:0007669"/>
    <property type="project" value="UniProtKB-KW"/>
</dbReference>
<dbReference type="GO" id="GO:0003677">
    <property type="term" value="F:DNA binding"/>
    <property type="evidence" value="ECO:0007669"/>
    <property type="project" value="UniProtKB-UniRule"/>
</dbReference>
<dbReference type="InterPro" id="IPR011010">
    <property type="entry name" value="DNA_brk_join_enz"/>
</dbReference>
<evidence type="ECO:0000256" key="2">
    <source>
        <dbReference type="ARBA" id="ARBA00022908"/>
    </source>
</evidence>
<dbReference type="GO" id="GO:0006310">
    <property type="term" value="P:DNA recombination"/>
    <property type="evidence" value="ECO:0007669"/>
    <property type="project" value="UniProtKB-KW"/>
</dbReference>
<evidence type="ECO:0008006" key="10">
    <source>
        <dbReference type="Google" id="ProtNLM"/>
    </source>
</evidence>
<dbReference type="RefSeq" id="WP_020869650.1">
    <property type="nucleotide sequence ID" value="NC_022785.1"/>
</dbReference>
<proteinExistence type="inferred from homology"/>
<accession>A0A0A0NGU9</accession>
<dbReference type="InterPro" id="IPR013762">
    <property type="entry name" value="Integrase-like_cat_sf"/>
</dbReference>
<dbReference type="AlphaFoldDB" id="A0A0A0NGU9"/>
<comment type="similarity">
    <text evidence="1">Belongs to the 'phage' integrase family.</text>
</comment>
<evidence type="ECO:0000313" key="9">
    <source>
        <dbReference type="Proteomes" id="UP000281594"/>
    </source>
</evidence>
<dbReference type="Gene3D" id="1.10.443.10">
    <property type="entry name" value="Intergrase catalytic core"/>
    <property type="match status" value="1"/>
</dbReference>
<dbReference type="PANTHER" id="PTHR30629">
    <property type="entry name" value="PROPHAGE INTEGRASE"/>
    <property type="match status" value="1"/>
</dbReference>
<protein>
    <recommendedName>
        <fullName evidence="10">Integrase</fullName>
    </recommendedName>
</protein>
<dbReference type="EMBL" id="QYCY01000001">
    <property type="protein sequence ID" value="RLV80710.1"/>
    <property type="molecule type" value="Genomic_DNA"/>
</dbReference>
<dbReference type="SUPFAM" id="SSF56349">
    <property type="entry name" value="DNA breaking-rejoining enzymes"/>
    <property type="match status" value="1"/>
</dbReference>
<evidence type="ECO:0000256" key="4">
    <source>
        <dbReference type="ARBA" id="ARBA00023172"/>
    </source>
</evidence>
<dbReference type="InterPro" id="IPR004107">
    <property type="entry name" value="Integrase_SAM-like_N"/>
</dbReference>
<gene>
    <name evidence="8" type="ORF">D3C57_120035</name>
</gene>
<evidence type="ECO:0000259" key="7">
    <source>
        <dbReference type="PROSITE" id="PS51900"/>
    </source>
</evidence>
<feature type="domain" description="Tyr recombinase" evidence="6">
    <location>
        <begin position="201"/>
        <end position="397"/>
    </location>
</feature>